<protein>
    <submittedName>
        <fullName evidence="2">AhpC/TSA family protein</fullName>
    </submittedName>
</protein>
<reference evidence="2 3" key="1">
    <citation type="submission" date="2016-10" db="EMBL/GenBank/DDBJ databases">
        <authorList>
            <person name="de Groot N.N."/>
        </authorList>
    </citation>
    <scope>NUCLEOTIDE SEQUENCE [LARGE SCALE GENOMIC DNA]</scope>
    <source>
        <strain evidence="2 3">DSM 23581</strain>
    </source>
</reference>
<keyword evidence="3" id="KW-1185">Reference proteome</keyword>
<dbReference type="SUPFAM" id="SSF52833">
    <property type="entry name" value="Thioredoxin-like"/>
    <property type="match status" value="1"/>
</dbReference>
<dbReference type="RefSeq" id="WP_093239711.1">
    <property type="nucleotide sequence ID" value="NZ_FNQF01000002.1"/>
</dbReference>
<name>A0A1H3XF84_9FLAO</name>
<feature type="signal peptide" evidence="1">
    <location>
        <begin position="1"/>
        <end position="17"/>
    </location>
</feature>
<sequence>MLKLITILFLFFQLSYAQDDQSSLDDFVFENVLANHREFDYKIHNAYLNQDYDKVDKIFRDFIEDNLHNKIMNDFTWNKFRSRHKSLYDIDLPIYLMTRSSWSLPNIGEIPAINRLAKKYKKEIKFVVLFWDNKQKMKKQGRKYSRHVNVVYIDEMQNKDAYTIKALKHVLGVPTSFVINKNKRVMDVDRPVATPFHVEESQAKQTCVESIEEKINRAFDSSYKLISEKSSEDRQ</sequence>
<dbReference type="Gene3D" id="3.40.30.10">
    <property type="entry name" value="Glutaredoxin"/>
    <property type="match status" value="1"/>
</dbReference>
<dbReference type="STRING" id="908615.SAMN05421540_102344"/>
<proteinExistence type="predicted"/>
<dbReference type="AlphaFoldDB" id="A0A1H3XF84"/>
<feature type="chain" id="PRO_5011564358" evidence="1">
    <location>
        <begin position="18"/>
        <end position="235"/>
    </location>
</feature>
<accession>A0A1H3XF84</accession>
<keyword evidence="1" id="KW-0732">Signal</keyword>
<evidence type="ECO:0000313" key="3">
    <source>
        <dbReference type="Proteomes" id="UP000198820"/>
    </source>
</evidence>
<dbReference type="Proteomes" id="UP000198820">
    <property type="component" value="Unassembled WGS sequence"/>
</dbReference>
<organism evidence="2 3">
    <name type="scientific">Psychroflexus halocasei</name>
    <dbReference type="NCBI Taxonomy" id="908615"/>
    <lineage>
        <taxon>Bacteria</taxon>
        <taxon>Pseudomonadati</taxon>
        <taxon>Bacteroidota</taxon>
        <taxon>Flavobacteriia</taxon>
        <taxon>Flavobacteriales</taxon>
        <taxon>Flavobacteriaceae</taxon>
        <taxon>Psychroflexus</taxon>
    </lineage>
</organism>
<gene>
    <name evidence="2" type="ORF">SAMN05421540_102344</name>
</gene>
<evidence type="ECO:0000313" key="2">
    <source>
        <dbReference type="EMBL" id="SDZ98016.1"/>
    </source>
</evidence>
<evidence type="ECO:0000256" key="1">
    <source>
        <dbReference type="SAM" id="SignalP"/>
    </source>
</evidence>
<dbReference type="EMBL" id="FNQF01000002">
    <property type="protein sequence ID" value="SDZ98016.1"/>
    <property type="molecule type" value="Genomic_DNA"/>
</dbReference>
<dbReference type="InterPro" id="IPR036249">
    <property type="entry name" value="Thioredoxin-like_sf"/>
</dbReference>